<organism evidence="3 4">
    <name type="scientific">Agrobacterium rosae</name>
    <dbReference type="NCBI Taxonomy" id="1972867"/>
    <lineage>
        <taxon>Bacteria</taxon>
        <taxon>Pseudomonadati</taxon>
        <taxon>Pseudomonadota</taxon>
        <taxon>Alphaproteobacteria</taxon>
        <taxon>Hyphomicrobiales</taxon>
        <taxon>Rhizobiaceae</taxon>
        <taxon>Rhizobium/Agrobacterium group</taxon>
        <taxon>Agrobacterium</taxon>
    </lineage>
</organism>
<keyword evidence="2" id="KW-0808">Transferase</keyword>
<dbReference type="InterPro" id="IPR007072">
    <property type="entry name" value="RNMT_CmcI"/>
</dbReference>
<comment type="caution">
    <text evidence="3">The sequence shown here is derived from an EMBL/GenBank/DDBJ whole genome shotgun (WGS) entry which is preliminary data.</text>
</comment>
<dbReference type="PANTHER" id="PTHR40048:SF1">
    <property type="entry name" value="RHAMNOSYL O-METHYLTRANSFERASE"/>
    <property type="match status" value="1"/>
</dbReference>
<dbReference type="SUPFAM" id="SSF53335">
    <property type="entry name" value="S-adenosyl-L-methionine-dependent methyltransferases"/>
    <property type="match status" value="1"/>
</dbReference>
<sequence>MNPIEQFEEERKAISEGYEKDTEFQALSSAWREMSMAKRYVYNFDWLGRPIIQYPQDIQAIQEIVWATKPDLIIETGIAHGSSLILSASMLAMLDMCDAIEAGKTIDAAKSNRKVIGIDIDIRPHNRDAIEKHPMASRIQMLQGSSIDENVVDAVREAAAPYKRIMVCLDSMHTHDHVLAELEAYAPLVTPGCYCAVFDTFVEDLPKDFFQDRPWNPGDNPKTAVFEYLKSHTEFEVDKTVENKLLVTVAPDGFLKRRI</sequence>
<dbReference type="Pfam" id="PF04989">
    <property type="entry name" value="RMNT_CmcI"/>
    <property type="match status" value="1"/>
</dbReference>
<accession>A0ABU4W5J8</accession>
<protein>
    <submittedName>
        <fullName evidence="3">Cephalosporin hydroxylase family protein</fullName>
    </submittedName>
</protein>
<dbReference type="InterPro" id="IPR029063">
    <property type="entry name" value="SAM-dependent_MTases_sf"/>
</dbReference>
<dbReference type="PANTHER" id="PTHR40048">
    <property type="entry name" value="RHAMNOSYL O-METHYLTRANSFERASE"/>
    <property type="match status" value="1"/>
</dbReference>
<dbReference type="Proteomes" id="UP001277561">
    <property type="component" value="Unassembled WGS sequence"/>
</dbReference>
<reference evidence="3" key="1">
    <citation type="journal article" date="2023" name="Phytobiomes J">
        <title>Deciphering the key players within the bacterial microbiota associated with aerial crown gall tumors on rhododendron: Insights into the gallobiome.</title>
        <authorList>
            <person name="Kuzmanovic N."/>
            <person name="Nesme J."/>
            <person name="Wolf J."/>
            <person name="Neumann-Schaal M."/>
            <person name="Petersen J."/>
            <person name="Fernandez-Gnecco G."/>
            <person name="Sproeer C."/>
            <person name="Bunk B."/>
            <person name="Overmann J."/>
            <person name="Sorensen S.J."/>
            <person name="Idczak E."/>
            <person name="Smalla K."/>
        </authorList>
    </citation>
    <scope>NUCLEOTIDE SEQUENCE [LARGE SCALE GENOMIC DNA]</scope>
    <source>
        <strain evidence="3">Rho-14.1</strain>
    </source>
</reference>
<dbReference type="Gene3D" id="3.40.50.150">
    <property type="entry name" value="Vaccinia Virus protein VP39"/>
    <property type="match status" value="1"/>
</dbReference>
<keyword evidence="4" id="KW-1185">Reference proteome</keyword>
<name>A0ABU4W5J8_9HYPH</name>
<proteinExistence type="predicted"/>
<dbReference type="EMBL" id="JAVRAD010000037">
    <property type="protein sequence ID" value="MDX8333063.1"/>
    <property type="molecule type" value="Genomic_DNA"/>
</dbReference>
<evidence type="ECO:0000256" key="2">
    <source>
        <dbReference type="ARBA" id="ARBA00022679"/>
    </source>
</evidence>
<gene>
    <name evidence="3" type="ORF">RMS29_28145</name>
</gene>
<evidence type="ECO:0000313" key="4">
    <source>
        <dbReference type="Proteomes" id="UP001277561"/>
    </source>
</evidence>
<evidence type="ECO:0000256" key="1">
    <source>
        <dbReference type="ARBA" id="ARBA00022603"/>
    </source>
</evidence>
<evidence type="ECO:0000313" key="3">
    <source>
        <dbReference type="EMBL" id="MDX8333063.1"/>
    </source>
</evidence>
<keyword evidence="1" id="KW-0489">Methyltransferase</keyword>
<dbReference type="RefSeq" id="WP_320189041.1">
    <property type="nucleotide sequence ID" value="NZ_CP192765.1"/>
</dbReference>